<evidence type="ECO:0000313" key="3">
    <source>
        <dbReference type="Proteomes" id="UP000823388"/>
    </source>
</evidence>
<evidence type="ECO:0000313" key="2">
    <source>
        <dbReference type="EMBL" id="KAG2611683.1"/>
    </source>
</evidence>
<dbReference type="AlphaFoldDB" id="A0A8T0TRP9"/>
<dbReference type="Proteomes" id="UP000823388">
    <property type="component" value="Chromosome 4K"/>
</dbReference>
<gene>
    <name evidence="2" type="ORF">PVAP13_4KG111200</name>
</gene>
<comment type="caution">
    <text evidence="2">The sequence shown here is derived from an EMBL/GenBank/DDBJ whole genome shotgun (WGS) entry which is preliminary data.</text>
</comment>
<protein>
    <submittedName>
        <fullName evidence="2">Uncharacterized protein</fullName>
    </submittedName>
</protein>
<feature type="region of interest" description="Disordered" evidence="1">
    <location>
        <begin position="100"/>
        <end position="124"/>
    </location>
</feature>
<reference evidence="2" key="1">
    <citation type="submission" date="2020-05" db="EMBL/GenBank/DDBJ databases">
        <title>WGS assembly of Panicum virgatum.</title>
        <authorList>
            <person name="Lovell J.T."/>
            <person name="Jenkins J."/>
            <person name="Shu S."/>
            <person name="Juenger T.E."/>
            <person name="Schmutz J."/>
        </authorList>
    </citation>
    <scope>NUCLEOTIDE SEQUENCE</scope>
    <source>
        <strain evidence="2">AP13</strain>
    </source>
</reference>
<proteinExistence type="predicted"/>
<evidence type="ECO:0000256" key="1">
    <source>
        <dbReference type="SAM" id="MobiDB-lite"/>
    </source>
</evidence>
<name>A0A8T0TRP9_PANVG</name>
<accession>A0A8T0TRP9</accession>
<organism evidence="2 3">
    <name type="scientific">Panicum virgatum</name>
    <name type="common">Blackwell switchgrass</name>
    <dbReference type="NCBI Taxonomy" id="38727"/>
    <lineage>
        <taxon>Eukaryota</taxon>
        <taxon>Viridiplantae</taxon>
        <taxon>Streptophyta</taxon>
        <taxon>Embryophyta</taxon>
        <taxon>Tracheophyta</taxon>
        <taxon>Spermatophyta</taxon>
        <taxon>Magnoliopsida</taxon>
        <taxon>Liliopsida</taxon>
        <taxon>Poales</taxon>
        <taxon>Poaceae</taxon>
        <taxon>PACMAD clade</taxon>
        <taxon>Panicoideae</taxon>
        <taxon>Panicodae</taxon>
        <taxon>Paniceae</taxon>
        <taxon>Panicinae</taxon>
        <taxon>Panicum</taxon>
        <taxon>Panicum sect. Hiantes</taxon>
    </lineage>
</organism>
<keyword evidence="3" id="KW-1185">Reference proteome</keyword>
<feature type="compositionally biased region" description="Basic and acidic residues" evidence="1">
    <location>
        <begin position="109"/>
        <end position="118"/>
    </location>
</feature>
<dbReference type="EMBL" id="CM029043">
    <property type="protein sequence ID" value="KAG2611683.1"/>
    <property type="molecule type" value="Genomic_DNA"/>
</dbReference>
<sequence length="124" mass="13702">MEKLDHHDASPAVRDPAAAWMSREQTSLRWRIRSVTPPHVTCLDDLLRLRFVMKSMRDLPRRRRHAAASTRNPFSLVGAAWGLGGLDMATTAASRLEQGGADLVGGTESQRDLVEKSRGARAGR</sequence>